<accession>A0A8X7SH54</accession>
<evidence type="ECO:0000313" key="2">
    <source>
        <dbReference type="EMBL" id="KAG2305335.1"/>
    </source>
</evidence>
<feature type="compositionally biased region" description="Polar residues" evidence="1">
    <location>
        <begin position="167"/>
        <end position="181"/>
    </location>
</feature>
<feature type="region of interest" description="Disordered" evidence="1">
    <location>
        <begin position="339"/>
        <end position="400"/>
    </location>
</feature>
<feature type="region of interest" description="Disordered" evidence="1">
    <location>
        <begin position="167"/>
        <end position="262"/>
    </location>
</feature>
<dbReference type="Proteomes" id="UP000886595">
    <property type="component" value="Unassembled WGS sequence"/>
</dbReference>
<feature type="compositionally biased region" description="Basic and acidic residues" evidence="1">
    <location>
        <begin position="238"/>
        <end position="248"/>
    </location>
</feature>
<feature type="region of interest" description="Disordered" evidence="1">
    <location>
        <begin position="275"/>
        <end position="325"/>
    </location>
</feature>
<organism evidence="2 3">
    <name type="scientific">Brassica carinata</name>
    <name type="common">Ethiopian mustard</name>
    <name type="synonym">Abyssinian cabbage</name>
    <dbReference type="NCBI Taxonomy" id="52824"/>
    <lineage>
        <taxon>Eukaryota</taxon>
        <taxon>Viridiplantae</taxon>
        <taxon>Streptophyta</taxon>
        <taxon>Embryophyta</taxon>
        <taxon>Tracheophyta</taxon>
        <taxon>Spermatophyta</taxon>
        <taxon>Magnoliopsida</taxon>
        <taxon>eudicotyledons</taxon>
        <taxon>Gunneridae</taxon>
        <taxon>Pentapetalae</taxon>
        <taxon>rosids</taxon>
        <taxon>malvids</taxon>
        <taxon>Brassicales</taxon>
        <taxon>Brassicaceae</taxon>
        <taxon>Brassiceae</taxon>
        <taxon>Brassica</taxon>
    </lineage>
</organism>
<feature type="compositionally biased region" description="Polar residues" evidence="1">
    <location>
        <begin position="372"/>
        <end position="385"/>
    </location>
</feature>
<gene>
    <name evidence="2" type="ORF">Bca52824_033986</name>
</gene>
<name>A0A8X7SH54_BRACI</name>
<reference evidence="2 3" key="1">
    <citation type="submission" date="2020-02" db="EMBL/GenBank/DDBJ databases">
        <authorList>
            <person name="Ma Q."/>
            <person name="Huang Y."/>
            <person name="Song X."/>
            <person name="Pei D."/>
        </authorList>
    </citation>
    <scope>NUCLEOTIDE SEQUENCE [LARGE SCALE GENOMIC DNA]</scope>
    <source>
        <strain evidence="2">Sxm20200214</strain>
        <tissue evidence="2">Leaf</tissue>
    </source>
</reference>
<evidence type="ECO:0000256" key="1">
    <source>
        <dbReference type="SAM" id="MobiDB-lite"/>
    </source>
</evidence>
<sequence>MPLLRRNKAWGKQSMCLFPAMPEIWIWNARELFKGGLTAADITRLRADKQKEKEAKENQEKEKQDRDSSEGNDGESLARVSTIANRVAQKVAKELSEAEKRLLASMEGQVETVLRRIGVEKKITALNEAVMTLKGMEERVKNNVAEAMGTLEGNVIQSILDFLRNPISSTPAQMSDTPTGSESEESTREASQVPPPKDRKGSSSAACADNRASTEDPQEAFVSTPTVVGIPPAQQADKAPEPEVRIREVSPGVTDGQTQPSETITEQIPEAEVNICDGSPSVPVGQTDTSDTLSEKVQYNASGSAHHPHASDKCHPKESATAPCPNDAIKQVLAELHSVTDDQQESDSTAVAHETAAAQPEPDRSDMDIDQLPNQKSPSAGLDSSDNAEHPATASFPAVEDPSFSLGVTQECMADRPVVACPIAIIPPSSSKPAEGNNGRKSKRTRVAPAVLQDFQCDPKTTVPYKVSPDVCLAFDEIATLLNPIEFIILGDQFKISTWEFGNIAHRTTHMSPQVGSVPFITALFHPL</sequence>
<proteinExistence type="predicted"/>
<dbReference type="AlphaFoldDB" id="A0A8X7SH54"/>
<evidence type="ECO:0000313" key="3">
    <source>
        <dbReference type="Proteomes" id="UP000886595"/>
    </source>
</evidence>
<feature type="compositionally biased region" description="Polar residues" evidence="1">
    <location>
        <begin position="284"/>
        <end position="303"/>
    </location>
</feature>
<dbReference type="EMBL" id="JAAMPC010000007">
    <property type="protein sequence ID" value="KAG2305335.1"/>
    <property type="molecule type" value="Genomic_DNA"/>
</dbReference>
<protein>
    <submittedName>
        <fullName evidence="2">Uncharacterized protein</fullName>
    </submittedName>
</protein>
<feature type="compositionally biased region" description="Basic and acidic residues" evidence="1">
    <location>
        <begin position="309"/>
        <end position="318"/>
    </location>
</feature>
<feature type="compositionally biased region" description="Basic and acidic residues" evidence="1">
    <location>
        <begin position="49"/>
        <end position="69"/>
    </location>
</feature>
<feature type="region of interest" description="Disordered" evidence="1">
    <location>
        <begin position="49"/>
        <end position="78"/>
    </location>
</feature>
<comment type="caution">
    <text evidence="2">The sequence shown here is derived from an EMBL/GenBank/DDBJ whole genome shotgun (WGS) entry which is preliminary data.</text>
</comment>
<keyword evidence="3" id="KW-1185">Reference proteome</keyword>